<dbReference type="InterPro" id="IPR002182">
    <property type="entry name" value="NB-ARC"/>
</dbReference>
<keyword evidence="17" id="KW-1185">Reference proteome</keyword>
<dbReference type="AlphaFoldDB" id="A0A1B6PTC4"/>
<evidence type="ECO:0000259" key="12">
    <source>
        <dbReference type="Pfam" id="PF00931"/>
    </source>
</evidence>
<evidence type="ECO:0000256" key="2">
    <source>
        <dbReference type="ARBA" id="ARBA00007568"/>
    </source>
</evidence>
<evidence type="ECO:0000256" key="4">
    <source>
        <dbReference type="ARBA" id="ARBA00022490"/>
    </source>
</evidence>
<dbReference type="Pfam" id="PF23559">
    <property type="entry name" value="WHD_DRP"/>
    <property type="match status" value="1"/>
</dbReference>
<dbReference type="SUPFAM" id="SSF52058">
    <property type="entry name" value="L domain-like"/>
    <property type="match status" value="1"/>
</dbReference>
<dbReference type="InterPro" id="IPR036249">
    <property type="entry name" value="Thioredoxin-like_sf"/>
</dbReference>
<sequence>MEALNCASMGAMGSLLWKLDKLPHTAPEAEDQAQAIRQLRNGVANIRTKLVELSEVHEQHESPLTANYWMKEARELSYDMEDCVDQFVLADSESDAKVAFADEISGFRIRVAEVMERYYRFKLGYVLSCPTVINKASACPRLRRASGDTNRVALVGIECQINELVGLLKPNNGGDERELQLKVVSILGVEGVGKSTVAQELWRVLGEEFECRAFVHAAKKPNMRLILTNILLQIRPNHPPEVCRVPNLIQDITNHLQDKRYCIMVDDLWAVSVWETISRAFPEGNCCSRIITTTTIEDVALACCSYDPEHVFKMKPLSYNHSKDLLIRTVFGSGNECPQQLHDVSDKITRTCCGLPLAITCIASLLATKPQIVHQWEYVQNLLCDSLTRNPTSVEILKQVLNICYTSLPHSLKTCLLYLSVYPENYLILKYNLVRQWVAEDFIDAMENKDIVEVATSYFDELVSLGLIQRLDISCNEKGMSYLVHPVVFEFIKCKSIEDNFITIIDYSQSAVALTEKIRRLSLHFGSATYATTPESIEPLHVRSLSFMGLLNSMPSLVDFKLVRVIILHVLVDNECTSFPLTGICQLLLLRYLQVRCNVTVELPDKIGCLKHLEILEIHESVAGVPTDIDHLPILKKLCLGRKRYCMERDEVLKIEDSNGEYDDPIENLVKDKEIEDPNERDEVLKIQHGAHKDELSSDEDELLGKIQGDDMKKHAIGRVMKLASKRAVVMFTLSNCCLSHTVKSLMAELGVAALVYDLDSVPRGKEMERALSKMIGGERPIPAIFIGGRLVGGVNNVMSLHLSGKLVPMLKRAGAISIYV</sequence>
<dbReference type="InterPro" id="IPR055414">
    <property type="entry name" value="LRR_R13L4/SHOC2-like"/>
</dbReference>
<dbReference type="NCBIfam" id="TIGR02189">
    <property type="entry name" value="GlrX-like_plant"/>
    <property type="match status" value="1"/>
</dbReference>
<dbReference type="InterPro" id="IPR041118">
    <property type="entry name" value="Rx_N"/>
</dbReference>
<dbReference type="GO" id="GO:0043531">
    <property type="term" value="F:ADP binding"/>
    <property type="evidence" value="ECO:0007669"/>
    <property type="project" value="InterPro"/>
</dbReference>
<dbReference type="InterPro" id="IPR032675">
    <property type="entry name" value="LRR_dom_sf"/>
</dbReference>
<dbReference type="Pfam" id="PF23598">
    <property type="entry name" value="LRR_14"/>
    <property type="match status" value="1"/>
</dbReference>
<evidence type="ECO:0000256" key="7">
    <source>
        <dbReference type="ARBA" id="ARBA00022741"/>
    </source>
</evidence>
<dbReference type="Gene3D" id="3.40.30.10">
    <property type="entry name" value="Glutaredoxin"/>
    <property type="match status" value="1"/>
</dbReference>
<comment type="subcellular location">
    <subcellularLocation>
        <location evidence="1">Cytoplasm</location>
    </subcellularLocation>
</comment>
<keyword evidence="6" id="KW-0677">Repeat</keyword>
<dbReference type="Pfam" id="PF00462">
    <property type="entry name" value="Glutaredoxin"/>
    <property type="match status" value="1"/>
</dbReference>
<name>A0A1B6PTC4_SORBI</name>
<dbReference type="EMBL" id="CM000764">
    <property type="protein sequence ID" value="KXG28913.1"/>
    <property type="molecule type" value="Genomic_DNA"/>
</dbReference>
<dbReference type="GO" id="GO:0009626">
    <property type="term" value="P:plant-type hypersensitive response"/>
    <property type="evidence" value="ECO:0007669"/>
    <property type="project" value="UniProtKB-ARBA"/>
</dbReference>
<keyword evidence="9" id="KW-0175">Coiled coil</keyword>
<dbReference type="InterPro" id="IPR044974">
    <property type="entry name" value="Disease_R_plants"/>
</dbReference>
<evidence type="ECO:0000256" key="1">
    <source>
        <dbReference type="ARBA" id="ARBA00004496"/>
    </source>
</evidence>
<evidence type="ECO:0000256" key="9">
    <source>
        <dbReference type="ARBA" id="ARBA00023054"/>
    </source>
</evidence>
<feature type="domain" description="Disease resistance R13L4/SHOC-2-like LRR" evidence="15">
    <location>
        <begin position="541"/>
        <end position="642"/>
    </location>
</feature>
<dbReference type="eggNOG" id="KOG4658">
    <property type="taxonomic scope" value="Eukaryota"/>
</dbReference>
<dbReference type="Proteomes" id="UP000000768">
    <property type="component" value="Chromosome 5"/>
</dbReference>
<dbReference type="InterPro" id="IPR002109">
    <property type="entry name" value="Glutaredoxin"/>
</dbReference>
<dbReference type="Gene3D" id="1.20.5.4130">
    <property type="match status" value="1"/>
</dbReference>
<keyword evidence="8" id="KW-0611">Plant defense</keyword>
<dbReference type="InterPro" id="IPR027417">
    <property type="entry name" value="P-loop_NTPase"/>
</dbReference>
<feature type="domain" description="Disease resistance N-terminal" evidence="13">
    <location>
        <begin position="13"/>
        <end position="94"/>
    </location>
</feature>
<evidence type="ECO:0000256" key="5">
    <source>
        <dbReference type="ARBA" id="ARBA00022614"/>
    </source>
</evidence>
<dbReference type="GO" id="GO:0005737">
    <property type="term" value="C:cytoplasm"/>
    <property type="evidence" value="ECO:0007669"/>
    <property type="project" value="UniProtKB-SubCell"/>
</dbReference>
<dbReference type="Pfam" id="PF00931">
    <property type="entry name" value="NB-ARC"/>
    <property type="match status" value="1"/>
</dbReference>
<evidence type="ECO:0000259" key="15">
    <source>
        <dbReference type="Pfam" id="PF23598"/>
    </source>
</evidence>
<comment type="similarity">
    <text evidence="2">Belongs to the glutaredoxin family. CC-type subfamily.</text>
</comment>
<dbReference type="PANTHER" id="PTHR23155">
    <property type="entry name" value="DISEASE RESISTANCE PROTEIN RP"/>
    <property type="match status" value="1"/>
</dbReference>
<evidence type="ECO:0000259" key="14">
    <source>
        <dbReference type="Pfam" id="PF23559"/>
    </source>
</evidence>
<evidence type="ECO:0000259" key="11">
    <source>
        <dbReference type="Pfam" id="PF00462"/>
    </source>
</evidence>
<accession>A0A1B6PTC4</accession>
<dbReference type="SUPFAM" id="SSF52540">
    <property type="entry name" value="P-loop containing nucleoside triphosphate hydrolases"/>
    <property type="match status" value="1"/>
</dbReference>
<dbReference type="GO" id="GO:0002758">
    <property type="term" value="P:innate immune response-activating signaling pathway"/>
    <property type="evidence" value="ECO:0007669"/>
    <property type="project" value="UniProtKB-ARBA"/>
</dbReference>
<keyword evidence="4" id="KW-0963">Cytoplasm</keyword>
<reference evidence="16 17" key="1">
    <citation type="journal article" date="2009" name="Nature">
        <title>The Sorghum bicolor genome and the diversification of grasses.</title>
        <authorList>
            <person name="Paterson A.H."/>
            <person name="Bowers J.E."/>
            <person name="Bruggmann R."/>
            <person name="Dubchak I."/>
            <person name="Grimwood J."/>
            <person name="Gundlach H."/>
            <person name="Haberer G."/>
            <person name="Hellsten U."/>
            <person name="Mitros T."/>
            <person name="Poliakov A."/>
            <person name="Schmutz J."/>
            <person name="Spannagl M."/>
            <person name="Tang H."/>
            <person name="Wang X."/>
            <person name="Wicker T."/>
            <person name="Bharti A.K."/>
            <person name="Chapman J."/>
            <person name="Feltus F.A."/>
            <person name="Gowik U."/>
            <person name="Grigoriev I.V."/>
            <person name="Lyons E."/>
            <person name="Maher C.A."/>
            <person name="Martis M."/>
            <person name="Narechania A."/>
            <person name="Otillar R.P."/>
            <person name="Penning B.W."/>
            <person name="Salamov A.A."/>
            <person name="Wang Y."/>
            <person name="Zhang L."/>
            <person name="Carpita N.C."/>
            <person name="Freeling M."/>
            <person name="Gingle A.R."/>
            <person name="Hash C.T."/>
            <person name="Keller B."/>
            <person name="Klein P."/>
            <person name="Kresovich S."/>
            <person name="McCann M.C."/>
            <person name="Ming R."/>
            <person name="Peterson D.G."/>
            <person name="Mehboob-ur-Rahman"/>
            <person name="Ware D."/>
            <person name="Westhoff P."/>
            <person name="Mayer K.F."/>
            <person name="Messing J."/>
            <person name="Rokhsar D.S."/>
        </authorList>
    </citation>
    <scope>NUCLEOTIDE SEQUENCE [LARGE SCALE GENOMIC DNA]</scope>
    <source>
        <strain evidence="17">cv. BTx623</strain>
    </source>
</reference>
<evidence type="ECO:0000313" key="17">
    <source>
        <dbReference type="Proteomes" id="UP000000768"/>
    </source>
</evidence>
<dbReference type="InParanoid" id="A0A1B6PTC4"/>
<dbReference type="InterPro" id="IPR058922">
    <property type="entry name" value="WHD_DRP"/>
</dbReference>
<protein>
    <submittedName>
        <fullName evidence="16">Uncharacterized protein</fullName>
    </submittedName>
</protein>
<comment type="similarity">
    <text evidence="3">Belongs to the disease resistance NB-LRR family.</text>
</comment>
<dbReference type="Gene3D" id="3.40.50.300">
    <property type="entry name" value="P-loop containing nucleotide triphosphate hydrolases"/>
    <property type="match status" value="1"/>
</dbReference>
<evidence type="ECO:0000313" key="16">
    <source>
        <dbReference type="EMBL" id="KXG28913.1"/>
    </source>
</evidence>
<reference evidence="17" key="2">
    <citation type="journal article" date="2018" name="Plant J.">
        <title>The Sorghum bicolor reference genome: improved assembly, gene annotations, a transcriptome atlas, and signatures of genome organization.</title>
        <authorList>
            <person name="McCormick R.F."/>
            <person name="Truong S.K."/>
            <person name="Sreedasyam A."/>
            <person name="Jenkins J."/>
            <person name="Shu S."/>
            <person name="Sims D."/>
            <person name="Kennedy M."/>
            <person name="Amirebrahimi M."/>
            <person name="Weers B.D."/>
            <person name="McKinley B."/>
            <person name="Mattison A."/>
            <person name="Morishige D.T."/>
            <person name="Grimwood J."/>
            <person name="Schmutz J."/>
            <person name="Mullet J.E."/>
        </authorList>
    </citation>
    <scope>NUCLEOTIDE SEQUENCE [LARGE SCALE GENOMIC DNA]</scope>
    <source>
        <strain evidence="17">cv. BTx623</strain>
    </source>
</reference>
<dbReference type="Gene3D" id="3.80.10.10">
    <property type="entry name" value="Ribonuclease Inhibitor"/>
    <property type="match status" value="1"/>
</dbReference>
<organism evidence="16 17">
    <name type="scientific">Sorghum bicolor</name>
    <name type="common">Sorghum</name>
    <name type="synonym">Sorghum vulgare</name>
    <dbReference type="NCBI Taxonomy" id="4558"/>
    <lineage>
        <taxon>Eukaryota</taxon>
        <taxon>Viridiplantae</taxon>
        <taxon>Streptophyta</taxon>
        <taxon>Embryophyta</taxon>
        <taxon>Tracheophyta</taxon>
        <taxon>Spermatophyta</taxon>
        <taxon>Magnoliopsida</taxon>
        <taxon>Liliopsida</taxon>
        <taxon>Poales</taxon>
        <taxon>Poaceae</taxon>
        <taxon>PACMAD clade</taxon>
        <taxon>Panicoideae</taxon>
        <taxon>Andropogonodae</taxon>
        <taxon>Andropogoneae</taxon>
        <taxon>Sorghinae</taxon>
        <taxon>Sorghum</taxon>
    </lineage>
</organism>
<dbReference type="InterPro" id="IPR011905">
    <property type="entry name" value="GlrX-like_pln_2"/>
</dbReference>
<dbReference type="Gramene" id="KXG28913">
    <property type="protein sequence ID" value="KXG28913"/>
    <property type="gene ID" value="SORBI_3005G182800"/>
</dbReference>
<dbReference type="PROSITE" id="PS51354">
    <property type="entry name" value="GLUTAREDOXIN_2"/>
    <property type="match status" value="1"/>
</dbReference>
<keyword evidence="5" id="KW-0433">Leucine-rich repeat</keyword>
<dbReference type="FunFam" id="1.10.10.10:FF:000322">
    <property type="entry name" value="Probable disease resistance protein At1g63360"/>
    <property type="match status" value="1"/>
</dbReference>
<proteinExistence type="inferred from homology"/>
<evidence type="ECO:0000256" key="6">
    <source>
        <dbReference type="ARBA" id="ARBA00022737"/>
    </source>
</evidence>
<dbReference type="Pfam" id="PF18052">
    <property type="entry name" value="Rx_N"/>
    <property type="match status" value="1"/>
</dbReference>
<keyword evidence="7" id="KW-0547">Nucleotide-binding</keyword>
<dbReference type="SUPFAM" id="SSF52833">
    <property type="entry name" value="Thioredoxin-like"/>
    <property type="match status" value="1"/>
</dbReference>
<dbReference type="OrthoDB" id="689178at2759"/>
<dbReference type="InterPro" id="IPR042197">
    <property type="entry name" value="Apaf_helical"/>
</dbReference>
<keyword evidence="10" id="KW-0676">Redox-active center</keyword>
<gene>
    <name evidence="16" type="ORF">SORBI_3005G182800</name>
</gene>
<dbReference type="GO" id="GO:0042742">
    <property type="term" value="P:defense response to bacterium"/>
    <property type="evidence" value="ECO:0007669"/>
    <property type="project" value="UniProtKB-ARBA"/>
</dbReference>
<dbReference type="OMA" id="NERCERY"/>
<evidence type="ECO:0000256" key="10">
    <source>
        <dbReference type="ARBA" id="ARBA00023284"/>
    </source>
</evidence>
<dbReference type="PRINTS" id="PR00364">
    <property type="entry name" value="DISEASERSIST"/>
</dbReference>
<feature type="domain" description="Disease resistance protein winged helix" evidence="14">
    <location>
        <begin position="421"/>
        <end position="492"/>
    </location>
</feature>
<dbReference type="Gene3D" id="1.10.8.430">
    <property type="entry name" value="Helical domain of apoptotic protease-activating factors"/>
    <property type="match status" value="1"/>
</dbReference>
<dbReference type="CDD" id="cd03419">
    <property type="entry name" value="GRX_GRXh_1_2_like"/>
    <property type="match status" value="1"/>
</dbReference>
<evidence type="ECO:0000256" key="3">
    <source>
        <dbReference type="ARBA" id="ARBA00008894"/>
    </source>
</evidence>
<evidence type="ECO:0000256" key="8">
    <source>
        <dbReference type="ARBA" id="ARBA00022821"/>
    </source>
</evidence>
<dbReference type="PANTHER" id="PTHR23155:SF1087">
    <property type="entry name" value="OS11G0462900 PROTEIN"/>
    <property type="match status" value="1"/>
</dbReference>
<evidence type="ECO:0000259" key="13">
    <source>
        <dbReference type="Pfam" id="PF18052"/>
    </source>
</evidence>
<feature type="domain" description="Glutaredoxin" evidence="11">
    <location>
        <begin position="729"/>
        <end position="792"/>
    </location>
</feature>
<feature type="domain" description="NB-ARC" evidence="12">
    <location>
        <begin position="178"/>
        <end position="331"/>
    </location>
</feature>